<comment type="catalytic activity">
    <reaction evidence="12">
        <text>tRNA(Ala) + L-alanine + ATP = L-alanyl-tRNA(Ala) + AMP + diphosphate</text>
        <dbReference type="Rhea" id="RHEA:12540"/>
        <dbReference type="Rhea" id="RHEA-COMP:9657"/>
        <dbReference type="Rhea" id="RHEA-COMP:9923"/>
        <dbReference type="ChEBI" id="CHEBI:30616"/>
        <dbReference type="ChEBI" id="CHEBI:33019"/>
        <dbReference type="ChEBI" id="CHEBI:57972"/>
        <dbReference type="ChEBI" id="CHEBI:78442"/>
        <dbReference type="ChEBI" id="CHEBI:78497"/>
        <dbReference type="ChEBI" id="CHEBI:456215"/>
        <dbReference type="EC" id="6.1.1.7"/>
    </reaction>
</comment>
<comment type="domain">
    <text evidence="12">Consists of three domains; the N-terminal catalytic domain, the editing domain and the C-terminal C-Ala domain. The editing domain removes incorrectly charged amino acids, while the C-Ala domain, along with tRNA(Ala), serves as a bridge to cooperatively bring together the editing and aminoacylation centers thus stimulating deacylation of misacylated tRNAs.</text>
</comment>
<evidence type="ECO:0000256" key="8">
    <source>
        <dbReference type="ARBA" id="ARBA00022840"/>
    </source>
</evidence>
<feature type="binding site" evidence="12">
    <location>
        <position position="660"/>
    </location>
    <ligand>
        <name>Zn(2+)</name>
        <dbReference type="ChEBI" id="CHEBI:29105"/>
    </ligand>
</feature>
<dbReference type="FunFam" id="2.40.30.130:FF:000001">
    <property type="entry name" value="Alanine--tRNA ligase"/>
    <property type="match status" value="1"/>
</dbReference>
<dbReference type="GO" id="GO:0002161">
    <property type="term" value="F:aminoacyl-tRNA deacylase activity"/>
    <property type="evidence" value="ECO:0007669"/>
    <property type="project" value="TreeGrafter"/>
</dbReference>
<evidence type="ECO:0000256" key="9">
    <source>
        <dbReference type="ARBA" id="ARBA00022884"/>
    </source>
</evidence>
<dbReference type="Gene3D" id="2.40.30.130">
    <property type="match status" value="1"/>
</dbReference>
<dbReference type="InterPro" id="IPR050058">
    <property type="entry name" value="Ala-tRNA_ligase"/>
</dbReference>
<evidence type="ECO:0000313" key="14">
    <source>
        <dbReference type="EMBL" id="SPN74002.1"/>
    </source>
</evidence>
<dbReference type="InterPro" id="IPR002318">
    <property type="entry name" value="Ala-tRNA-lgiase_IIc"/>
</dbReference>
<evidence type="ECO:0000256" key="10">
    <source>
        <dbReference type="ARBA" id="ARBA00022917"/>
    </source>
</evidence>
<keyword evidence="15" id="KW-1185">Reference proteome</keyword>
<dbReference type="InterPro" id="IPR018165">
    <property type="entry name" value="Ala-tRNA-synth_IIc_core"/>
</dbReference>
<keyword evidence="9 12" id="KW-0694">RNA-binding</keyword>
<dbReference type="Pfam" id="PF01411">
    <property type="entry name" value="tRNA-synt_2c"/>
    <property type="match status" value="1"/>
</dbReference>
<dbReference type="SUPFAM" id="SSF55681">
    <property type="entry name" value="Class II aaRS and biotin synthetases"/>
    <property type="match status" value="1"/>
</dbReference>
<dbReference type="SUPFAM" id="SSF55186">
    <property type="entry name" value="ThrRS/AlaRS common domain"/>
    <property type="match status" value="1"/>
</dbReference>
<dbReference type="Gene3D" id="3.30.930.10">
    <property type="entry name" value="Bira Bifunctional Protein, Domain 2"/>
    <property type="match status" value="1"/>
</dbReference>
<protein>
    <recommendedName>
        <fullName evidence="12">Alanine--tRNA ligase</fullName>
        <ecNumber evidence="12">6.1.1.7</ecNumber>
    </recommendedName>
    <alternativeName>
        <fullName evidence="12">Alanyl-tRNA synthetase</fullName>
        <shortName evidence="12">AlaRS</shortName>
    </alternativeName>
</protein>
<dbReference type="GO" id="GO:0008270">
    <property type="term" value="F:zinc ion binding"/>
    <property type="evidence" value="ECO:0007669"/>
    <property type="project" value="UniProtKB-UniRule"/>
</dbReference>
<name>A0A2R8FCE1_9CHLA</name>
<feature type="binding site" evidence="12">
    <location>
        <position position="562"/>
    </location>
    <ligand>
        <name>Zn(2+)</name>
        <dbReference type="ChEBI" id="CHEBI:29105"/>
    </ligand>
</feature>
<dbReference type="HAMAP" id="MF_00036_B">
    <property type="entry name" value="Ala_tRNA_synth_B"/>
    <property type="match status" value="1"/>
</dbReference>
<organism evidence="14 15">
    <name type="scientific">Chlamydia serpentis</name>
    <dbReference type="NCBI Taxonomy" id="1967782"/>
    <lineage>
        <taxon>Bacteria</taxon>
        <taxon>Pseudomonadati</taxon>
        <taxon>Chlamydiota</taxon>
        <taxon>Chlamydiia</taxon>
        <taxon>Chlamydiales</taxon>
        <taxon>Chlamydiaceae</taxon>
        <taxon>Chlamydia/Chlamydophila group</taxon>
        <taxon>Chlamydia</taxon>
    </lineage>
</organism>
<keyword evidence="2 12" id="KW-0963">Cytoplasm</keyword>
<keyword evidence="11 12" id="KW-0030">Aminoacyl-tRNA synthetase</keyword>
<evidence type="ECO:0000256" key="5">
    <source>
        <dbReference type="ARBA" id="ARBA00022723"/>
    </source>
</evidence>
<dbReference type="Gene3D" id="6.10.250.550">
    <property type="match status" value="1"/>
</dbReference>
<keyword evidence="5 12" id="KW-0479">Metal-binding</keyword>
<evidence type="ECO:0000256" key="6">
    <source>
        <dbReference type="ARBA" id="ARBA00022741"/>
    </source>
</evidence>
<gene>
    <name evidence="12 14" type="primary">alaS</name>
    <name evidence="14" type="ORF">C10C_0864</name>
</gene>
<dbReference type="PANTHER" id="PTHR11777">
    <property type="entry name" value="ALANYL-TRNA SYNTHETASE"/>
    <property type="match status" value="1"/>
</dbReference>
<dbReference type="InterPro" id="IPR018163">
    <property type="entry name" value="Thr/Ala-tRNA-synth_IIc_edit"/>
</dbReference>
<dbReference type="GO" id="GO:0004813">
    <property type="term" value="F:alanine-tRNA ligase activity"/>
    <property type="evidence" value="ECO:0007669"/>
    <property type="project" value="UniProtKB-UniRule"/>
</dbReference>
<dbReference type="PANTHER" id="PTHR11777:SF9">
    <property type="entry name" value="ALANINE--TRNA LIGASE, CYTOPLASMIC"/>
    <property type="match status" value="1"/>
</dbReference>
<dbReference type="OrthoDB" id="9803884at2"/>
<dbReference type="InterPro" id="IPR018162">
    <property type="entry name" value="Ala-tRNA-ligase_IIc_anticod-bd"/>
</dbReference>
<reference evidence="15" key="1">
    <citation type="submission" date="2017-11" db="EMBL/GenBank/DDBJ databases">
        <authorList>
            <person name="Seth-Smith MB H."/>
        </authorList>
    </citation>
    <scope>NUCLEOTIDE SEQUENCE [LARGE SCALE GENOMIC DNA]</scope>
</reference>
<evidence type="ECO:0000256" key="12">
    <source>
        <dbReference type="HAMAP-Rule" id="MF_00036"/>
    </source>
</evidence>
<dbReference type="EMBL" id="LT993738">
    <property type="protein sequence ID" value="SPN74002.1"/>
    <property type="molecule type" value="Genomic_DNA"/>
</dbReference>
<dbReference type="InterPro" id="IPR009000">
    <property type="entry name" value="Transl_B-barrel_sf"/>
</dbReference>
<dbReference type="KEGG" id="csee:C10C_0864"/>
<dbReference type="FunFam" id="3.30.930.10:FF:000004">
    <property type="entry name" value="Alanine--tRNA ligase"/>
    <property type="match status" value="1"/>
</dbReference>
<dbReference type="Proteomes" id="UP000244926">
    <property type="component" value="Chromosome I"/>
</dbReference>
<evidence type="ECO:0000256" key="2">
    <source>
        <dbReference type="ARBA" id="ARBA00022490"/>
    </source>
</evidence>
<dbReference type="Pfam" id="PF02272">
    <property type="entry name" value="DHHA1"/>
    <property type="match status" value="1"/>
</dbReference>
<dbReference type="AlphaFoldDB" id="A0A2R8FCE1"/>
<accession>A0A2R8FCE1</accession>
<evidence type="ECO:0000256" key="11">
    <source>
        <dbReference type="ARBA" id="ARBA00023146"/>
    </source>
</evidence>
<sequence length="872" mass="97824">MLSNTIRSNFLKFYANRHHTILPSSPVFPHNDSSILFTNAGMNQFKDIFLNKEKVSYSRATTSQKCIRAGGKHNDLDNVGHTSRHLTFFEMLGNFSFGDYFKSEAIAFAWEVSLSVFNFNSERIYATVHEKDDEAFTLWEKYLPTDRIFRLTDKDNFWSMANTGPCGYCSELLFDRGPTFGKASSPLQDTEGERFLEYWNLVFMEFNRTSEGSLLALPSKHVDTGAGLERLVSLIAGTNTVFETDVLRELIARVEKLSRKIYHPDDSGAPFRVIADHTRSLSFAIADGLLPGNTERGYVLRKILRRSVNYGRRLGFNAPFLAEIVPVLVDLMGGAYPELKNSLSQIQKVITLEEETFFKTLDRGGNLLQQVLKSSFSSSCISGEDAFKLKDTYGMPIDEIALLAKDYDYSVDMDTFHELEKEAKERSRKSVAKSVENSESVYNELDLTSEFIGYDNLSCDTFIEAIISKNNLVSLLQEEEEGAIVLKTSPFYAEKGGQIGDSGEIFCSEGTFIVTHTASPKAGLIVHYGKVSQGTLSVEAAVTAQVNCARRKKIANNHTACHLLHKALEITLGDHIRQAGSYVDDTKIRLDVTHPEAISQDDLISIETLVNASIRDNYSVNIRESLYSDVMNSSEIKQFFGDKYSDVVRIVSVGHSHELCGGTHTEATGNIGFFRIVKEHAIAMGIRRIEAITGEEAESAVHEESQLLEEIAVLLQVPKDQILTKLSATLGERKQQQKLLTELESTLIYTKLDKLINNCHQRQGITYLVHHLEENENHRLQQYAQCLHQKIPEKLVSLWTTEKNGKYIILSRVSNDLITQGVHAQDLLKTVLTPCGGRWGGKDQSAQGSAPTLPTIEVLNETLWQWISTQLI</sequence>
<keyword evidence="3 12" id="KW-0820">tRNA-binding</keyword>
<dbReference type="PROSITE" id="PS50860">
    <property type="entry name" value="AA_TRNA_LIGASE_II_ALA"/>
    <property type="match status" value="1"/>
</dbReference>
<dbReference type="SMART" id="SM00863">
    <property type="entry name" value="tRNA_SAD"/>
    <property type="match status" value="1"/>
</dbReference>
<dbReference type="Pfam" id="PF07973">
    <property type="entry name" value="tRNA_SAD"/>
    <property type="match status" value="1"/>
</dbReference>
<dbReference type="GO" id="GO:0000049">
    <property type="term" value="F:tRNA binding"/>
    <property type="evidence" value="ECO:0007669"/>
    <property type="project" value="UniProtKB-KW"/>
</dbReference>
<dbReference type="Gene3D" id="3.10.310.40">
    <property type="match status" value="1"/>
</dbReference>
<comment type="cofactor">
    <cofactor evidence="12">
        <name>Zn(2+)</name>
        <dbReference type="ChEBI" id="CHEBI:29105"/>
    </cofactor>
    <text evidence="12">Binds 1 zinc ion per subunit.</text>
</comment>
<proteinExistence type="inferred from homology"/>
<dbReference type="GO" id="GO:0005524">
    <property type="term" value="F:ATP binding"/>
    <property type="evidence" value="ECO:0007669"/>
    <property type="project" value="UniProtKB-UniRule"/>
</dbReference>
<keyword evidence="8 12" id="KW-0067">ATP-binding</keyword>
<evidence type="ECO:0000256" key="7">
    <source>
        <dbReference type="ARBA" id="ARBA00022833"/>
    </source>
</evidence>
<dbReference type="RefSeq" id="WP_108896938.1">
    <property type="nucleotide sequence ID" value="NZ_LT993738.1"/>
</dbReference>
<evidence type="ECO:0000313" key="15">
    <source>
        <dbReference type="Proteomes" id="UP000244926"/>
    </source>
</evidence>
<feature type="binding site" evidence="12">
    <location>
        <position position="664"/>
    </location>
    <ligand>
        <name>Zn(2+)</name>
        <dbReference type="ChEBI" id="CHEBI:29105"/>
    </ligand>
</feature>
<dbReference type="SUPFAM" id="SSF101353">
    <property type="entry name" value="Putative anticodon-binding domain of alanyl-tRNA synthetase (AlaRS)"/>
    <property type="match status" value="1"/>
</dbReference>
<comment type="function">
    <text evidence="12">Catalyzes the attachment of alanine to tRNA(Ala) in a two-step reaction: alanine is first activated by ATP to form Ala-AMP and then transferred to the acceptor end of tRNA(Ala). Also edits incorrectly charged Ser-tRNA(Ala) and Gly-tRNA(Ala) via its editing domain.</text>
</comment>
<dbReference type="PRINTS" id="PR00980">
    <property type="entry name" value="TRNASYNTHALA"/>
</dbReference>
<comment type="similarity">
    <text evidence="1 12">Belongs to the class-II aminoacyl-tRNA synthetase family.</text>
</comment>
<evidence type="ECO:0000256" key="3">
    <source>
        <dbReference type="ARBA" id="ARBA00022555"/>
    </source>
</evidence>
<dbReference type="InterPro" id="IPR023033">
    <property type="entry name" value="Ala_tRNA_ligase_euk/bac"/>
</dbReference>
<feature type="domain" description="Alanyl-transfer RNA synthetases family profile" evidence="13">
    <location>
        <begin position="1"/>
        <end position="703"/>
    </location>
</feature>
<dbReference type="Gene3D" id="3.30.54.20">
    <property type="match status" value="1"/>
</dbReference>
<feature type="binding site" evidence="12">
    <location>
        <position position="558"/>
    </location>
    <ligand>
        <name>Zn(2+)</name>
        <dbReference type="ChEBI" id="CHEBI:29105"/>
    </ligand>
</feature>
<keyword evidence="7 12" id="KW-0862">Zinc</keyword>
<dbReference type="InterPro" id="IPR003156">
    <property type="entry name" value="DHHA1_dom"/>
</dbReference>
<dbReference type="FunFam" id="3.10.310.40:FF:000001">
    <property type="entry name" value="Alanine--tRNA ligase"/>
    <property type="match status" value="1"/>
</dbReference>
<keyword evidence="10 12" id="KW-0648">Protein biosynthesis</keyword>
<evidence type="ECO:0000259" key="13">
    <source>
        <dbReference type="PROSITE" id="PS50860"/>
    </source>
</evidence>
<dbReference type="FunFam" id="3.30.980.10:FF:000004">
    <property type="entry name" value="Alanine--tRNA ligase, cytoplasmic"/>
    <property type="match status" value="1"/>
</dbReference>
<comment type="subcellular location">
    <subcellularLocation>
        <location evidence="12">Cytoplasm</location>
    </subcellularLocation>
</comment>
<evidence type="ECO:0000256" key="4">
    <source>
        <dbReference type="ARBA" id="ARBA00022598"/>
    </source>
</evidence>
<dbReference type="InterPro" id="IPR018164">
    <property type="entry name" value="Ala-tRNA-synth_IIc_N"/>
</dbReference>
<dbReference type="EC" id="6.1.1.7" evidence="12"/>
<dbReference type="GO" id="GO:0005829">
    <property type="term" value="C:cytosol"/>
    <property type="evidence" value="ECO:0007669"/>
    <property type="project" value="TreeGrafter"/>
</dbReference>
<dbReference type="CDD" id="cd00673">
    <property type="entry name" value="AlaRS_core"/>
    <property type="match status" value="1"/>
</dbReference>
<dbReference type="InterPro" id="IPR012947">
    <property type="entry name" value="tRNA_SAD"/>
</dbReference>
<evidence type="ECO:0000256" key="1">
    <source>
        <dbReference type="ARBA" id="ARBA00008226"/>
    </source>
</evidence>
<dbReference type="InterPro" id="IPR045864">
    <property type="entry name" value="aa-tRNA-synth_II/BPL/LPL"/>
</dbReference>
<dbReference type="SUPFAM" id="SSF50447">
    <property type="entry name" value="Translation proteins"/>
    <property type="match status" value="1"/>
</dbReference>
<dbReference type="GO" id="GO:0006419">
    <property type="term" value="P:alanyl-tRNA aminoacylation"/>
    <property type="evidence" value="ECO:0007669"/>
    <property type="project" value="UniProtKB-UniRule"/>
</dbReference>
<dbReference type="NCBIfam" id="TIGR00344">
    <property type="entry name" value="alaS"/>
    <property type="match status" value="1"/>
</dbReference>
<dbReference type="Gene3D" id="3.30.980.10">
    <property type="entry name" value="Threonyl-trna Synthetase, Chain A, domain 2"/>
    <property type="match status" value="1"/>
</dbReference>
<keyword evidence="4 12" id="KW-0436">Ligase</keyword>
<keyword evidence="6 12" id="KW-0547">Nucleotide-binding</keyword>